<keyword evidence="1" id="KW-0472">Membrane</keyword>
<name>A0A2T2XLJ3_9FIRM</name>
<evidence type="ECO:0000313" key="3">
    <source>
        <dbReference type="Proteomes" id="UP000242972"/>
    </source>
</evidence>
<sequence length="63" mass="6824">MGVPVDDYLVDGCKGQWSKPRESTHTLYSHAISDASIHKPRILLVHVGLATVTFLAFSMPGGD</sequence>
<accession>A0A2T2XLJ3</accession>
<keyword evidence="1" id="KW-1133">Transmembrane helix</keyword>
<gene>
    <name evidence="2" type="ORF">C7B46_01410</name>
</gene>
<reference evidence="2 3" key="1">
    <citation type="journal article" date="2014" name="BMC Genomics">
        <title>Comparison of environmental and isolate Sulfobacillus genomes reveals diverse carbon, sulfur, nitrogen, and hydrogen metabolisms.</title>
        <authorList>
            <person name="Justice N.B."/>
            <person name="Norman A."/>
            <person name="Brown C.T."/>
            <person name="Singh A."/>
            <person name="Thomas B.C."/>
            <person name="Banfield J.F."/>
        </authorList>
    </citation>
    <scope>NUCLEOTIDE SEQUENCE [LARGE SCALE GENOMIC DNA]</scope>
    <source>
        <strain evidence="2">AMDSBA4</strain>
    </source>
</reference>
<protein>
    <submittedName>
        <fullName evidence="2">Uncharacterized protein</fullName>
    </submittedName>
</protein>
<keyword evidence="1" id="KW-0812">Transmembrane</keyword>
<evidence type="ECO:0000313" key="2">
    <source>
        <dbReference type="EMBL" id="PSR35350.1"/>
    </source>
</evidence>
<dbReference type="EMBL" id="PXYW01000002">
    <property type="protein sequence ID" value="PSR35350.1"/>
    <property type="molecule type" value="Genomic_DNA"/>
</dbReference>
<feature type="transmembrane region" description="Helical" evidence="1">
    <location>
        <begin position="42"/>
        <end position="59"/>
    </location>
</feature>
<evidence type="ECO:0000256" key="1">
    <source>
        <dbReference type="SAM" id="Phobius"/>
    </source>
</evidence>
<dbReference type="AlphaFoldDB" id="A0A2T2XLJ3"/>
<dbReference type="Proteomes" id="UP000242972">
    <property type="component" value="Unassembled WGS sequence"/>
</dbReference>
<organism evidence="2 3">
    <name type="scientific">Sulfobacillus benefaciens</name>
    <dbReference type="NCBI Taxonomy" id="453960"/>
    <lineage>
        <taxon>Bacteria</taxon>
        <taxon>Bacillati</taxon>
        <taxon>Bacillota</taxon>
        <taxon>Clostridia</taxon>
        <taxon>Eubacteriales</taxon>
        <taxon>Clostridiales Family XVII. Incertae Sedis</taxon>
        <taxon>Sulfobacillus</taxon>
    </lineage>
</organism>
<comment type="caution">
    <text evidence="2">The sequence shown here is derived from an EMBL/GenBank/DDBJ whole genome shotgun (WGS) entry which is preliminary data.</text>
</comment>
<proteinExistence type="predicted"/>